<protein>
    <submittedName>
        <fullName evidence="1">Uncharacterized protein</fullName>
    </submittedName>
</protein>
<dbReference type="Proteomes" id="UP001152795">
    <property type="component" value="Unassembled WGS sequence"/>
</dbReference>
<dbReference type="Pfam" id="PF01335">
    <property type="entry name" value="DED"/>
    <property type="match status" value="1"/>
</dbReference>
<dbReference type="PROSITE" id="PS50168">
    <property type="entry name" value="DED"/>
    <property type="match status" value="1"/>
</dbReference>
<dbReference type="AlphaFoldDB" id="A0A6S7KJS1"/>
<dbReference type="Gene3D" id="1.10.533.10">
    <property type="entry name" value="Death Domain, Fas"/>
    <property type="match status" value="1"/>
</dbReference>
<dbReference type="InterPro" id="IPR001875">
    <property type="entry name" value="DED_dom"/>
</dbReference>
<reference evidence="1" key="1">
    <citation type="submission" date="2020-04" db="EMBL/GenBank/DDBJ databases">
        <authorList>
            <person name="Alioto T."/>
            <person name="Alioto T."/>
            <person name="Gomez Garrido J."/>
        </authorList>
    </citation>
    <scope>NUCLEOTIDE SEQUENCE</scope>
    <source>
        <strain evidence="1">A484AB</strain>
    </source>
</reference>
<dbReference type="GO" id="GO:0042981">
    <property type="term" value="P:regulation of apoptotic process"/>
    <property type="evidence" value="ECO:0007669"/>
    <property type="project" value="InterPro"/>
</dbReference>
<organism evidence="1 2">
    <name type="scientific">Paramuricea clavata</name>
    <name type="common">Red gorgonian</name>
    <name type="synonym">Violescent sea-whip</name>
    <dbReference type="NCBI Taxonomy" id="317549"/>
    <lineage>
        <taxon>Eukaryota</taxon>
        <taxon>Metazoa</taxon>
        <taxon>Cnidaria</taxon>
        <taxon>Anthozoa</taxon>
        <taxon>Octocorallia</taxon>
        <taxon>Malacalcyonacea</taxon>
        <taxon>Plexauridae</taxon>
        <taxon>Paramuricea</taxon>
    </lineage>
</organism>
<sequence length="124" mass="14776">MQTQIQNHKDRSRCVTLASPKNLYDNLLLLINEKFGKEEKDRFEFWFRNDLPCSVLESRNLLKCFQTLEKKGKLSWNDVNFLVDFLKKGSCDDLVSVARHYQARIRVIRFFQRHLQANLPELCL</sequence>
<evidence type="ECO:0000313" key="1">
    <source>
        <dbReference type="EMBL" id="CAB4044358.1"/>
    </source>
</evidence>
<comment type="caution">
    <text evidence="1">The sequence shown here is derived from an EMBL/GenBank/DDBJ whole genome shotgun (WGS) entry which is preliminary data.</text>
</comment>
<keyword evidence="2" id="KW-1185">Reference proteome</keyword>
<accession>A0A6S7KJS1</accession>
<dbReference type="InterPro" id="IPR011029">
    <property type="entry name" value="DEATH-like_dom_sf"/>
</dbReference>
<gene>
    <name evidence="1" type="ORF">PACLA_8A041478</name>
</gene>
<evidence type="ECO:0000313" key="2">
    <source>
        <dbReference type="Proteomes" id="UP001152795"/>
    </source>
</evidence>
<dbReference type="EMBL" id="CACRXK020034680">
    <property type="protein sequence ID" value="CAB4044358.1"/>
    <property type="molecule type" value="Genomic_DNA"/>
</dbReference>
<dbReference type="SUPFAM" id="SSF47986">
    <property type="entry name" value="DEATH domain"/>
    <property type="match status" value="1"/>
</dbReference>
<name>A0A6S7KJS1_PARCT</name>
<feature type="non-terminal residue" evidence="1">
    <location>
        <position position="124"/>
    </location>
</feature>
<proteinExistence type="predicted"/>